<accession>U2RJ02</accession>
<protein>
    <recommendedName>
        <fullName evidence="1">site-specific DNA-methyltransferase (adenine-specific)</fullName>
        <ecNumber evidence="1">2.1.1.72</ecNumber>
    </recommendedName>
</protein>
<evidence type="ECO:0000256" key="5">
    <source>
        <dbReference type="ARBA" id="ARBA00047942"/>
    </source>
</evidence>
<keyword evidence="3" id="KW-0808">Transferase</keyword>
<dbReference type="RefSeq" id="WP_021798161.1">
    <property type="nucleotide sequence ID" value="NZ_ACVN02000237.1"/>
</dbReference>
<dbReference type="GeneID" id="95358905"/>
<gene>
    <name evidence="7" type="ORF">HMPREF0682_2146</name>
</gene>
<dbReference type="InterPro" id="IPR029063">
    <property type="entry name" value="SAM-dependent_MTases_sf"/>
</dbReference>
<dbReference type="PANTHER" id="PTHR33841:SF1">
    <property type="entry name" value="DNA METHYLTRANSFERASE A"/>
    <property type="match status" value="1"/>
</dbReference>
<evidence type="ECO:0000256" key="3">
    <source>
        <dbReference type="ARBA" id="ARBA00022679"/>
    </source>
</evidence>
<dbReference type="InterPro" id="IPR011639">
    <property type="entry name" value="MethylTrfase_TaqI-like_dom"/>
</dbReference>
<comment type="caution">
    <text evidence="7">The sequence shown here is derived from an EMBL/GenBank/DDBJ whole genome shotgun (WGS) entry which is preliminary data.</text>
</comment>
<evidence type="ECO:0000256" key="4">
    <source>
        <dbReference type="ARBA" id="ARBA00022691"/>
    </source>
</evidence>
<dbReference type="Pfam" id="PF07669">
    <property type="entry name" value="Eco57I"/>
    <property type="match status" value="1"/>
</dbReference>
<dbReference type="Gene3D" id="3.40.50.150">
    <property type="entry name" value="Vaccinia Virus protein VP39"/>
    <property type="match status" value="2"/>
</dbReference>
<dbReference type="GO" id="GO:0032259">
    <property type="term" value="P:methylation"/>
    <property type="evidence" value="ECO:0007669"/>
    <property type="project" value="UniProtKB-KW"/>
</dbReference>
<dbReference type="Proteomes" id="UP000017052">
    <property type="component" value="Unassembled WGS sequence"/>
</dbReference>
<evidence type="ECO:0000256" key="1">
    <source>
        <dbReference type="ARBA" id="ARBA00011900"/>
    </source>
</evidence>
<dbReference type="EC" id="2.1.1.72" evidence="1"/>
<reference evidence="7" key="1">
    <citation type="submission" date="2013-08" db="EMBL/GenBank/DDBJ databases">
        <authorList>
            <person name="Durkin A.S."/>
            <person name="Haft D.R."/>
            <person name="McCorrison J."/>
            <person name="Torralba M."/>
            <person name="Gillis M."/>
            <person name="Haft D.H."/>
            <person name="Methe B."/>
            <person name="Sutton G."/>
            <person name="Nelson K.E."/>
        </authorList>
    </citation>
    <scope>NUCLEOTIDE SEQUENCE [LARGE SCALE GENOMIC DNA]</scope>
    <source>
        <strain evidence="7">F0233</strain>
    </source>
</reference>
<keyword evidence="4" id="KW-0949">S-adenosyl-L-methionine</keyword>
<dbReference type="PANTHER" id="PTHR33841">
    <property type="entry name" value="DNA METHYLTRANSFERASE YEEA-RELATED"/>
    <property type="match status" value="1"/>
</dbReference>
<organism evidence="7 8">
    <name type="scientific">Propionibacterium acidifaciens F0233</name>
    <dbReference type="NCBI Taxonomy" id="553198"/>
    <lineage>
        <taxon>Bacteria</taxon>
        <taxon>Bacillati</taxon>
        <taxon>Actinomycetota</taxon>
        <taxon>Actinomycetes</taxon>
        <taxon>Propionibacteriales</taxon>
        <taxon>Propionibacteriaceae</taxon>
        <taxon>Propionibacterium</taxon>
    </lineage>
</organism>
<feature type="domain" description="Type II methyltransferase M.TaqI-like" evidence="6">
    <location>
        <begin position="613"/>
        <end position="952"/>
    </location>
</feature>
<dbReference type="InterPro" id="IPR050953">
    <property type="entry name" value="N4_N6_ade-DNA_methylase"/>
</dbReference>
<evidence type="ECO:0000259" key="6">
    <source>
        <dbReference type="Pfam" id="PF07669"/>
    </source>
</evidence>
<dbReference type="EMBL" id="ACVN02000237">
    <property type="protein sequence ID" value="ERK53503.1"/>
    <property type="molecule type" value="Genomic_DNA"/>
</dbReference>
<evidence type="ECO:0000313" key="7">
    <source>
        <dbReference type="EMBL" id="ERK53503.1"/>
    </source>
</evidence>
<sequence length="1560" mass="172587">MATSDALVVGEDWISEHFFTSDALNESFHGLVTDRLKQWRAAEAPTPLSRFTAARADLLKAITGLYGDGGAGDEPADPERAREAYRLVLDVLGYSTGQYRVRDDGPVRWFTTTGADAPLAVLEAVPVDAPEELLDKSAATLLEPWRPGAEAPDSELIDSASRLVSALMVRPDGPAFALVLAGRWLLVAERARWPEGRYLAVDLQTVADRNDTRRAGEVHTALTCLAAESLAPDANGDIWWAGVLEASIRHTVGVSQDLREGVRESIEIIANEVIARRRAGGLGALPADEAQPLAMQALRFIYRVLFLLYAEASPELGVLPVGAPEYENGYSLDRLRDLLLVELTGASRDGTHLYDSLAVLFRLVDRGNLELGVPERDQTAALPFHALRADLFRPGATGRIDEVGLGNAALQQVLGRLLLSKERAGRDRGFISYAELGINQLGAVYEGLMSYTGVFAPTDMFEVAPGGNPAKGSWLVPVERATDLADKDFVMVHDPVRGDRRKSHRTGRFVFRLSGRERQQSASYYTPEVLTRFTVGQALAELLDRDGRTTPADEILRMSICEPALGSGAFAIEATGQLAEQYLARKQKETGRAIDPEDYPVQLQRAKAFIALHNVYGVDLNATAVEFAEITLWLDTMAKGLDAPWFGLHLRRGNSLIGARHGFYTTGQVADRSWRTGPPADVPLTAMAERARTGEPVASGADGRIPHFLLPGAGWGATADAKEAKELAPERVKRMKAWRKQFRKAPSPAQTRRLVAFGEQVERLWTMALRRLTVAEQQTRRPIRLWGAEQAEAREPVVTREQIEASLADPGGAYRRLRRVMDAWCALWFVPLTGEQVALPDWQEWIDAVEQLIGVPVRIRADRRHQPADQQLTASDEWAALAEQESWALSGSTATSVERALADHPWLRVCEQVADRQGFFHWQLDFATVFARGGFDLQVGNPPWVRPRSDSSALLAEADPWWMLENKPSEAAKKQRRAGTLLRRGAVELLIDGTTDVEALSAYVGDATNYPVLAGLQPDLYRCFMAQTWAHLSGRGVIGLVHPETHFTDEKAGALREATYGHLRRHWQFVNELQLFKEIDHHNSYGVHVYGPSRRVSFDHACGLYHPDTVERSYRHDGSGEEPGLKFAGAWDQRPHAGRIQRVDAGVLETWRDMLESPESPPAQARMLYTVNRASAAVLAKLAKSPRMGELELEFSPGWHETADRRKGYFVQRWGRPDSWDDVILQGPHLFVANPAFKQPNATMKSNKDWSDVDLEKLPADFIPITAYKPAGDRATYDADYTHWDGEPARNHYRLAWRAMAANTGERTLIPAIIPPGSTHVNTVSSVGVENPRDLVLSLASTSSLLADLCIRSAPKSALTVDSLGRIPRVLPNTPGSDQLVLRTLRLSCATAAYADLWSACWDSAFASDSWALSAHSSVRLGDVGPEWRPGTLLRRDLDRRQALVEIDVLVALMLGVTADELCIIYRTQFAVLHGYDHGKYLYDANGRLVPVELQRLWAVKGDTLAADELTTENVSGSTYTYKLPFTRYDREAGMRAAYAEFESRLHGQVSDEKGQSSND</sequence>
<dbReference type="SUPFAM" id="SSF53335">
    <property type="entry name" value="S-adenosyl-L-methionine-dependent methyltransferases"/>
    <property type="match status" value="1"/>
</dbReference>
<evidence type="ECO:0000256" key="2">
    <source>
        <dbReference type="ARBA" id="ARBA00022603"/>
    </source>
</evidence>
<proteinExistence type="predicted"/>
<comment type="catalytic activity">
    <reaction evidence="5">
        <text>a 2'-deoxyadenosine in DNA + S-adenosyl-L-methionine = an N(6)-methyl-2'-deoxyadenosine in DNA + S-adenosyl-L-homocysteine + H(+)</text>
        <dbReference type="Rhea" id="RHEA:15197"/>
        <dbReference type="Rhea" id="RHEA-COMP:12418"/>
        <dbReference type="Rhea" id="RHEA-COMP:12419"/>
        <dbReference type="ChEBI" id="CHEBI:15378"/>
        <dbReference type="ChEBI" id="CHEBI:57856"/>
        <dbReference type="ChEBI" id="CHEBI:59789"/>
        <dbReference type="ChEBI" id="CHEBI:90615"/>
        <dbReference type="ChEBI" id="CHEBI:90616"/>
        <dbReference type="EC" id="2.1.1.72"/>
    </reaction>
</comment>
<dbReference type="OrthoDB" id="4280289at2"/>
<name>U2RJ02_9ACTN</name>
<keyword evidence="8" id="KW-1185">Reference proteome</keyword>
<dbReference type="GO" id="GO:0009007">
    <property type="term" value="F:site-specific DNA-methyltransferase (adenine-specific) activity"/>
    <property type="evidence" value="ECO:0007669"/>
    <property type="project" value="UniProtKB-EC"/>
</dbReference>
<keyword evidence="2 7" id="KW-0489">Methyltransferase</keyword>
<evidence type="ECO:0000313" key="8">
    <source>
        <dbReference type="Proteomes" id="UP000017052"/>
    </source>
</evidence>